<feature type="compositionally biased region" description="Basic and acidic residues" evidence="4">
    <location>
        <begin position="688"/>
        <end position="701"/>
    </location>
</feature>
<dbReference type="SMART" id="SM00310">
    <property type="entry name" value="PTBI"/>
    <property type="match status" value="1"/>
</dbReference>
<keyword evidence="1" id="KW-0597">Phosphoprotein</keyword>
<feature type="compositionally biased region" description="Low complexity" evidence="4">
    <location>
        <begin position="245"/>
        <end position="259"/>
    </location>
</feature>
<feature type="compositionally biased region" description="Low complexity" evidence="4">
    <location>
        <begin position="211"/>
        <end position="222"/>
    </location>
</feature>
<keyword evidence="2" id="KW-0677">Repeat</keyword>
<evidence type="ECO:0000313" key="6">
    <source>
        <dbReference type="EMBL" id="KAF0290443.1"/>
    </source>
</evidence>
<sequence length="1293" mass="137761">MADTLGEIQKMGYLKVRRKEEKKFKKRWAVLRQDTASVDIYESDKKWRARDKCKIVSKKEEPKCKYAIGLMGTVSYTLGLDSDEEQTDWLLRLRWVHQGGRHADAEPPRPHYDSMWEVTITDRGLGSTKKLNGQYCVGLTCDGIQLINKRNNNETYDLPFSVIRGCRHMECFFWLEVGRTSCFGAGEIYMQLAERIYAQNMHEVMKTKFNSRSSESSSQQGESRPRVASTSEPSRPINVAKGRRNTYSSNNSSHTSVNTIPAATTPGRDRSGSVPSRPRTTSEGTGDRHHATLHGHHTRSRVGTDSHSRISLVAHSRSSSMTAGSPPVPSSSFSPASVDSSSSYSIDEHGSVCHPITSENTIVEEAAGDYLMVDRGRASAEPQDVTGGRKRSLPPLSLPLAPAGSASAGPPSADSPYLPMVISPGRQPAPAGAEEAPAYLPMVIAPGGGGDTPDGYITSPTPSQGHRGHHSRDSSLTEDSYVPMFPQSEHGDYLDMRVGGGSASHLSDAELSYSGADPEGYVPFAPGHPHFAGEAVSPSMDVHPAGKRASKISDADSYVEVSPGSSCSLLSGTPQSESAHLDRAAPLTVLTPPSEDAQPTGRHAAASAADRQHASRSDGESTRMRAFSLGSRLSQALKPRRRDRSESDSNSTERPSTGEPGVHSSSGAVSGSPHLSSSLDSPLTPLKEYCRRRQKGTELREQTGSPAAESHCSQDSLRHRPRSNSQSSQGSDKTHSNGWRMLFKRRDKKSTGSLPVDVPAQRAPRSPNHPPPCAEETYVGVAMGAPARAGGGTRRRHRPKRRDAQPHYTDDDYLMMGPMHLDEDTSSGSQAGSLKRRTPAVRRAPTTENDSYMSMEPVRPLGSPLASPAGGDYLNMDMSLRRAPPTAAPTSDYVNMEISGGVPGPMPPPAADTSDYLAMTPRSLATPPGVPAAAPAAAATAGSDGDYLEMSLGSRPTPAMPVMRSRSARSSAEREPERWPAGSRRDPDAYCAMEAPRRPVSALLSVQTSLDGGDTERRKSDTTSPDDRRRSMGSGFSPGPGSGSGAKVQRKNSGVTGAGLLRKLDAMNPRAMFRTLSQRGKKDSKRLSPGAAEGGAAPTSIDRSPSSQSLSSSNSIQEEVEVGAGADCEPLTSSGVPVFRAAEPAPESRLSSASPCGSVASVTPRASLASSQATTPRQTPAPTPTPTPLPLTTSSSLTSFAPAAAAAAAPAVRQRHESNPPPCSQSRQQRPQTSCGSRSLTALPTEEPEVVYASLDLVDGDTAACQAQLAAASKLTYAKIDFKETGKLKQRDS</sequence>
<feature type="compositionally biased region" description="Pro residues" evidence="4">
    <location>
        <begin position="1179"/>
        <end position="1189"/>
    </location>
</feature>
<reference evidence="6 7" key="1">
    <citation type="submission" date="2019-07" db="EMBL/GenBank/DDBJ databases">
        <title>Draft genome assembly of a fouling barnacle, Amphibalanus amphitrite (Darwin, 1854): The first reference genome for Thecostraca.</title>
        <authorList>
            <person name="Kim W."/>
        </authorList>
    </citation>
    <scope>NUCLEOTIDE SEQUENCE [LARGE SCALE GENOMIC DNA]</scope>
    <source>
        <strain evidence="6">SNU_AA5</strain>
        <tissue evidence="6">Soma without cirri and trophi</tissue>
    </source>
</reference>
<evidence type="ECO:0000256" key="2">
    <source>
        <dbReference type="ARBA" id="ARBA00022737"/>
    </source>
</evidence>
<feature type="region of interest" description="Disordered" evidence="4">
    <location>
        <begin position="882"/>
        <end position="1242"/>
    </location>
</feature>
<feature type="compositionally biased region" description="Low complexity" evidence="4">
    <location>
        <begin position="1224"/>
        <end position="1235"/>
    </location>
</feature>
<organism evidence="6 7">
    <name type="scientific">Amphibalanus amphitrite</name>
    <name type="common">Striped barnacle</name>
    <name type="synonym">Balanus amphitrite</name>
    <dbReference type="NCBI Taxonomy" id="1232801"/>
    <lineage>
        <taxon>Eukaryota</taxon>
        <taxon>Metazoa</taxon>
        <taxon>Ecdysozoa</taxon>
        <taxon>Arthropoda</taxon>
        <taxon>Crustacea</taxon>
        <taxon>Multicrustacea</taxon>
        <taxon>Cirripedia</taxon>
        <taxon>Thoracica</taxon>
        <taxon>Thoracicalcarea</taxon>
        <taxon>Balanomorpha</taxon>
        <taxon>Balanoidea</taxon>
        <taxon>Balanidae</taxon>
        <taxon>Amphibalaninae</taxon>
        <taxon>Amphibalanus</taxon>
    </lineage>
</organism>
<feature type="compositionally biased region" description="Low complexity" evidence="4">
    <location>
        <begin position="393"/>
        <end position="412"/>
    </location>
</feature>
<dbReference type="InterPro" id="IPR011993">
    <property type="entry name" value="PH-like_dom_sf"/>
</dbReference>
<feature type="compositionally biased region" description="Basic and acidic residues" evidence="4">
    <location>
        <begin position="610"/>
        <end position="623"/>
    </location>
</feature>
<dbReference type="GO" id="GO:0030154">
    <property type="term" value="P:cell differentiation"/>
    <property type="evidence" value="ECO:0007669"/>
    <property type="project" value="UniProtKB-KW"/>
</dbReference>
<accession>A0A6A4V9V6</accession>
<dbReference type="GO" id="GO:0005886">
    <property type="term" value="C:plasma membrane"/>
    <property type="evidence" value="ECO:0007669"/>
    <property type="project" value="TreeGrafter"/>
</dbReference>
<keyword evidence="7" id="KW-1185">Reference proteome</keyword>
<feature type="region of interest" description="Disordered" evidence="4">
    <location>
        <begin position="208"/>
        <end position="352"/>
    </location>
</feature>
<comment type="caution">
    <text evidence="6">The sequence shown here is derived from an EMBL/GenBank/DDBJ whole genome shotgun (WGS) entry which is preliminary data.</text>
</comment>
<feature type="compositionally biased region" description="Low complexity" evidence="4">
    <location>
        <begin position="1190"/>
        <end position="1211"/>
    </location>
</feature>
<dbReference type="PANTHER" id="PTHR10614">
    <property type="entry name" value="INSULIN RECEPTOR SUBSTRATE"/>
    <property type="match status" value="1"/>
</dbReference>
<dbReference type="EMBL" id="VIIS01001956">
    <property type="protein sequence ID" value="KAF0290442.1"/>
    <property type="molecule type" value="Genomic_DNA"/>
</dbReference>
<dbReference type="OrthoDB" id="946068at2759"/>
<feature type="compositionally biased region" description="Basic and acidic residues" evidence="4">
    <location>
        <begin position="1014"/>
        <end position="1030"/>
    </location>
</feature>
<evidence type="ECO:0000313" key="7">
    <source>
        <dbReference type="Proteomes" id="UP000440578"/>
    </source>
</evidence>
<dbReference type="Gene3D" id="2.30.29.30">
    <property type="entry name" value="Pleckstrin-homology domain (PH domain)/Phosphotyrosine-binding domain (PTB)"/>
    <property type="match status" value="2"/>
</dbReference>
<keyword evidence="6" id="KW-0675">Receptor</keyword>
<feature type="domain" description="IRS-type PTB" evidence="5">
    <location>
        <begin position="112"/>
        <end position="214"/>
    </location>
</feature>
<dbReference type="SUPFAM" id="SSF50729">
    <property type="entry name" value="PH domain-like"/>
    <property type="match status" value="2"/>
</dbReference>
<dbReference type="PRINTS" id="PR00628">
    <property type="entry name" value="INSULINRSI"/>
</dbReference>
<dbReference type="GO" id="GO:0043548">
    <property type="term" value="F:phosphatidylinositol 3-kinase binding"/>
    <property type="evidence" value="ECO:0007669"/>
    <property type="project" value="TreeGrafter"/>
</dbReference>
<feature type="compositionally biased region" description="Low complexity" evidence="4">
    <location>
        <begin position="648"/>
        <end position="683"/>
    </location>
</feature>
<dbReference type="GO" id="GO:0005829">
    <property type="term" value="C:cytosol"/>
    <property type="evidence" value="ECO:0007669"/>
    <property type="project" value="TreeGrafter"/>
</dbReference>
<name>A0A6A4V9V6_AMPAM</name>
<protein>
    <submittedName>
        <fullName evidence="6">Insulin receptor substrate 1</fullName>
    </submittedName>
</protein>
<keyword evidence="3" id="KW-0221">Differentiation</keyword>
<dbReference type="GO" id="GO:0008286">
    <property type="term" value="P:insulin receptor signaling pathway"/>
    <property type="evidence" value="ECO:0007669"/>
    <property type="project" value="InterPro"/>
</dbReference>
<dbReference type="InterPro" id="IPR002404">
    <property type="entry name" value="IRS_PTB"/>
</dbReference>
<dbReference type="PANTHER" id="PTHR10614:SF13">
    <property type="entry name" value="INSULIN RECEPTOR SUBSTRATE 1"/>
    <property type="match status" value="1"/>
</dbReference>
<feature type="region of interest" description="Disordered" evidence="4">
    <location>
        <begin position="446"/>
        <end position="479"/>
    </location>
</feature>
<feature type="region of interest" description="Disordered" evidence="4">
    <location>
        <begin position="379"/>
        <end position="412"/>
    </location>
</feature>
<feature type="region of interest" description="Disordered" evidence="4">
    <location>
        <begin position="590"/>
        <end position="870"/>
    </location>
</feature>
<dbReference type="InterPro" id="IPR039011">
    <property type="entry name" value="IRS"/>
</dbReference>
<feature type="compositionally biased region" description="Low complexity" evidence="4">
    <location>
        <begin position="925"/>
        <end position="942"/>
    </location>
</feature>
<evidence type="ECO:0000256" key="1">
    <source>
        <dbReference type="ARBA" id="ARBA00022553"/>
    </source>
</evidence>
<evidence type="ECO:0000259" key="5">
    <source>
        <dbReference type="SMART" id="SM00310"/>
    </source>
</evidence>
<dbReference type="Proteomes" id="UP000440578">
    <property type="component" value="Unassembled WGS sequence"/>
</dbReference>
<dbReference type="EMBL" id="VIIS01001956">
    <property type="protein sequence ID" value="KAF0290443.1"/>
    <property type="molecule type" value="Genomic_DNA"/>
</dbReference>
<evidence type="ECO:0000256" key="3">
    <source>
        <dbReference type="ARBA" id="ARBA00022782"/>
    </source>
</evidence>
<proteinExistence type="predicted"/>
<evidence type="ECO:0000256" key="4">
    <source>
        <dbReference type="SAM" id="MobiDB-lite"/>
    </source>
</evidence>
<feature type="compositionally biased region" description="Basic and acidic residues" evidence="4">
    <location>
        <begin position="971"/>
        <end position="988"/>
    </location>
</feature>
<gene>
    <name evidence="6" type="primary">IRS1_1</name>
    <name evidence="6" type="ORF">FJT64_011367</name>
</gene>
<dbReference type="SMART" id="SM01244">
    <property type="entry name" value="IRS"/>
    <property type="match status" value="1"/>
</dbReference>
<feature type="compositionally biased region" description="Low complexity" evidence="4">
    <location>
        <begin position="1100"/>
        <end position="1115"/>
    </location>
</feature>
<feature type="compositionally biased region" description="Basic residues" evidence="4">
    <location>
        <begin position="291"/>
        <end position="300"/>
    </location>
</feature>
<feature type="compositionally biased region" description="Low complexity" evidence="4">
    <location>
        <begin position="330"/>
        <end position="345"/>
    </location>
</feature>
<feature type="region of interest" description="Disordered" evidence="4">
    <location>
        <begin position="532"/>
        <end position="557"/>
    </location>
</feature>
<dbReference type="Pfam" id="PF02174">
    <property type="entry name" value="IRS"/>
    <property type="match status" value="1"/>
</dbReference>
<dbReference type="GO" id="GO:0005158">
    <property type="term" value="F:insulin receptor binding"/>
    <property type="evidence" value="ECO:0007669"/>
    <property type="project" value="InterPro"/>
</dbReference>